<keyword evidence="2" id="KW-1185">Reference proteome</keyword>
<feature type="non-terminal residue" evidence="1">
    <location>
        <position position="61"/>
    </location>
</feature>
<reference evidence="1" key="1">
    <citation type="journal article" date="2023" name="DNA Res.">
        <title>Chromosome-level genome assembly of Phrynocephalus forsythii using third-generation DNA sequencing and Hi-C analysis.</title>
        <authorList>
            <person name="Qi Y."/>
            <person name="Zhao W."/>
            <person name="Zhao Y."/>
            <person name="Niu C."/>
            <person name="Cao S."/>
            <person name="Zhang Y."/>
        </authorList>
    </citation>
    <scope>NUCLEOTIDE SEQUENCE</scope>
    <source>
        <tissue evidence="1">Muscle</tissue>
    </source>
</reference>
<proteinExistence type="predicted"/>
<sequence length="61" mass="7490">MFSRLTKRVWLNKKLTEHTKITWHDKVPNSIVLNRAGIPSMYTLLKQRRLRWLEHVMRMDD</sequence>
<dbReference type="OrthoDB" id="10063195at2759"/>
<evidence type="ECO:0000313" key="2">
    <source>
        <dbReference type="Proteomes" id="UP001142489"/>
    </source>
</evidence>
<organism evidence="1 2">
    <name type="scientific">Phrynocephalus forsythii</name>
    <dbReference type="NCBI Taxonomy" id="171643"/>
    <lineage>
        <taxon>Eukaryota</taxon>
        <taxon>Metazoa</taxon>
        <taxon>Chordata</taxon>
        <taxon>Craniata</taxon>
        <taxon>Vertebrata</taxon>
        <taxon>Euteleostomi</taxon>
        <taxon>Lepidosauria</taxon>
        <taxon>Squamata</taxon>
        <taxon>Bifurcata</taxon>
        <taxon>Unidentata</taxon>
        <taxon>Episquamata</taxon>
        <taxon>Toxicofera</taxon>
        <taxon>Iguania</taxon>
        <taxon>Acrodonta</taxon>
        <taxon>Agamidae</taxon>
        <taxon>Agaminae</taxon>
        <taxon>Phrynocephalus</taxon>
    </lineage>
</organism>
<dbReference type="EMBL" id="JAPFRF010000004">
    <property type="protein sequence ID" value="KAJ7335745.1"/>
    <property type="molecule type" value="Genomic_DNA"/>
</dbReference>
<comment type="caution">
    <text evidence="1">The sequence shown here is derived from an EMBL/GenBank/DDBJ whole genome shotgun (WGS) entry which is preliminary data.</text>
</comment>
<protein>
    <submittedName>
        <fullName evidence="1">Uncharacterized protein</fullName>
    </submittedName>
</protein>
<gene>
    <name evidence="1" type="ORF">JRQ81_013686</name>
</gene>
<name>A0A9Q1B4Z9_9SAUR</name>
<accession>A0A9Q1B4Z9</accession>
<evidence type="ECO:0000313" key="1">
    <source>
        <dbReference type="EMBL" id="KAJ7335745.1"/>
    </source>
</evidence>
<dbReference type="AlphaFoldDB" id="A0A9Q1B4Z9"/>
<dbReference type="Proteomes" id="UP001142489">
    <property type="component" value="Unassembled WGS sequence"/>
</dbReference>